<feature type="non-terminal residue" evidence="1">
    <location>
        <position position="192"/>
    </location>
</feature>
<evidence type="ECO:0000313" key="2">
    <source>
        <dbReference type="Proteomes" id="UP000836402"/>
    </source>
</evidence>
<protein>
    <submittedName>
        <fullName evidence="1">Uncharacterized protein</fullName>
    </submittedName>
</protein>
<dbReference type="Proteomes" id="UP000836402">
    <property type="component" value="Unassembled WGS sequence"/>
</dbReference>
<organism evidence="1 2">
    <name type="scientific">Tilletia caries</name>
    <name type="common">wheat bunt fungus</name>
    <dbReference type="NCBI Taxonomy" id="13290"/>
    <lineage>
        <taxon>Eukaryota</taxon>
        <taxon>Fungi</taxon>
        <taxon>Dikarya</taxon>
        <taxon>Basidiomycota</taxon>
        <taxon>Ustilaginomycotina</taxon>
        <taxon>Exobasidiomycetes</taxon>
        <taxon>Tilletiales</taxon>
        <taxon>Tilletiaceae</taxon>
        <taxon>Tilletia</taxon>
    </lineage>
</organism>
<dbReference type="EMBL" id="CAJHJG010001495">
    <property type="protein sequence ID" value="CAD6912905.1"/>
    <property type="molecule type" value="Genomic_DNA"/>
</dbReference>
<gene>
    <name evidence="1" type="ORF">JKIAZH3_G3925</name>
</gene>
<proteinExistence type="predicted"/>
<accession>A0ABN7IQU7</accession>
<comment type="caution">
    <text evidence="1">The sequence shown here is derived from an EMBL/GenBank/DDBJ whole genome shotgun (WGS) entry which is preliminary data.</text>
</comment>
<keyword evidence="2" id="KW-1185">Reference proteome</keyword>
<evidence type="ECO:0000313" key="1">
    <source>
        <dbReference type="EMBL" id="CAD6912905.1"/>
    </source>
</evidence>
<sequence length="192" mass="21402">MTEVSLLTVEEVTALREDISRATSPISHSLSQTTSPVNSDMLLIYELTIEELSTSLRYLSPRLHPLIFDSLWVPLQDLAQQLSSLQQQTSAGTSDPSSMSSVQEWVKADSGQWKLSIPGELLLELVELGFRDADIAIMLDCSPGTIYRRRKEMGIEKWNTSIDEQALIEHLVKLRSMHSDTVGERGTMGALN</sequence>
<reference evidence="1" key="1">
    <citation type="submission" date="2020-10" db="EMBL/GenBank/DDBJ databases">
        <authorList>
            <person name="Sedaghatjoo S."/>
        </authorList>
    </citation>
    <scope>NUCLEOTIDE SEQUENCE</scope>
    <source>
        <strain evidence="1">AZH3</strain>
    </source>
</reference>
<name>A0ABN7IQU7_9BASI</name>